<reference evidence="1" key="1">
    <citation type="submission" date="2010-03" db="EMBL/GenBank/DDBJ databases">
        <title>Annotation of Blastomyces dermatitidis strain ATCC 18188.</title>
        <authorList>
            <consortium name="The Broad Institute Genome Sequencing Platform"/>
            <consortium name="Broad Institute Genome Sequencing Center for Infectious Disease."/>
            <person name="Cuomo C."/>
            <person name="Klein B."/>
            <person name="Sullivan T."/>
            <person name="Heitman J."/>
            <person name="Young S."/>
            <person name="Zeng Q."/>
            <person name="Gargeya S."/>
            <person name="Alvarado L."/>
            <person name="Berlin A.M."/>
            <person name="Chapman S.B."/>
            <person name="Chen Z."/>
            <person name="Freedman E."/>
            <person name="Gellesch M."/>
            <person name="Goldberg J."/>
            <person name="Griggs A."/>
            <person name="Gujja S."/>
            <person name="Heilman E."/>
            <person name="Heiman D."/>
            <person name="Howarth C."/>
            <person name="Mehta T."/>
            <person name="Neiman D."/>
            <person name="Pearson M."/>
            <person name="Roberts A."/>
            <person name="Saif S."/>
            <person name="Shea T."/>
            <person name="Shenoy N."/>
            <person name="Sisk P."/>
            <person name="Stolte C."/>
            <person name="Sykes S."/>
            <person name="White J."/>
            <person name="Yandava C."/>
            <person name="Haas B."/>
            <person name="Nusbaum C."/>
            <person name="Birren B."/>
        </authorList>
    </citation>
    <scope>NUCLEOTIDE SEQUENCE</scope>
    <source>
        <strain evidence="1">ATCC 18188</strain>
    </source>
</reference>
<sequence length="132" mass="14426">MRERAVADAAETAVADAAETAVMNTAVAVADAAVTDAEPRLKEISHTRAKANELLLNQAIQLKRIAPMAEWLMRPPGSALAWETKACEFETRRGYIKSGTQAPQVSNKYRGVQIAPINRSMFLGWEVIITCI</sequence>
<accession>A0A0J9ENM8</accession>
<dbReference type="Proteomes" id="UP000007802">
    <property type="component" value="Unassembled WGS sequence"/>
</dbReference>
<dbReference type="AlphaFoldDB" id="A0A0J9ENM8"/>
<organism evidence="1">
    <name type="scientific">Ajellomyces dermatitidis (strain ATCC 18188 / CBS 674.68)</name>
    <name type="common">Blastomyces dermatitidis</name>
    <dbReference type="NCBI Taxonomy" id="653446"/>
    <lineage>
        <taxon>Eukaryota</taxon>
        <taxon>Fungi</taxon>
        <taxon>Dikarya</taxon>
        <taxon>Ascomycota</taxon>
        <taxon>Pezizomycotina</taxon>
        <taxon>Eurotiomycetes</taxon>
        <taxon>Eurotiomycetidae</taxon>
        <taxon>Onygenales</taxon>
        <taxon>Ajellomycetaceae</taxon>
        <taxon>Blastomyces</taxon>
    </lineage>
</organism>
<gene>
    <name evidence="1" type="ORF">BDDG_12407</name>
</gene>
<name>A0A0J9ENM8_AJEDA</name>
<evidence type="ECO:0000313" key="1">
    <source>
        <dbReference type="EMBL" id="KMW67883.1"/>
    </source>
</evidence>
<proteinExistence type="predicted"/>
<dbReference type="EMBL" id="GG749437">
    <property type="protein sequence ID" value="KMW67883.1"/>
    <property type="molecule type" value="Genomic_DNA"/>
</dbReference>
<protein>
    <submittedName>
        <fullName evidence="1">Uncharacterized protein</fullName>
    </submittedName>
</protein>